<dbReference type="Gene3D" id="3.90.245.10">
    <property type="entry name" value="Ribonucleoside hydrolase-like"/>
    <property type="match status" value="1"/>
</dbReference>
<dbReference type="SUPFAM" id="SSF53590">
    <property type="entry name" value="Nucleoside hydrolase"/>
    <property type="match status" value="1"/>
</dbReference>
<name>A0A316ZFV9_9BASI</name>
<dbReference type="GeneID" id="37268044"/>
<organism evidence="5 6">
    <name type="scientific">Tilletiopsis washingtonensis</name>
    <dbReference type="NCBI Taxonomy" id="58919"/>
    <lineage>
        <taxon>Eukaryota</taxon>
        <taxon>Fungi</taxon>
        <taxon>Dikarya</taxon>
        <taxon>Basidiomycota</taxon>
        <taxon>Ustilaginomycotina</taxon>
        <taxon>Exobasidiomycetes</taxon>
        <taxon>Entylomatales</taxon>
        <taxon>Entylomatales incertae sedis</taxon>
        <taxon>Tilletiopsis</taxon>
    </lineage>
</organism>
<dbReference type="GO" id="GO:0008477">
    <property type="term" value="F:purine nucleosidase activity"/>
    <property type="evidence" value="ECO:0007669"/>
    <property type="project" value="TreeGrafter"/>
</dbReference>
<dbReference type="PANTHER" id="PTHR12304:SF4">
    <property type="entry name" value="URIDINE NUCLEOSIDASE"/>
    <property type="match status" value="1"/>
</dbReference>
<protein>
    <submittedName>
        <fullName evidence="5">Inosine/uridine-preferring nucleoside hydrolase</fullName>
    </submittedName>
</protein>
<keyword evidence="2 5" id="KW-0378">Hydrolase</keyword>
<evidence type="ECO:0000256" key="1">
    <source>
        <dbReference type="ARBA" id="ARBA00009176"/>
    </source>
</evidence>
<dbReference type="RefSeq" id="XP_025600405.1">
    <property type="nucleotide sequence ID" value="XM_025740498.1"/>
</dbReference>
<evidence type="ECO:0000256" key="2">
    <source>
        <dbReference type="ARBA" id="ARBA00022801"/>
    </source>
</evidence>
<dbReference type="PANTHER" id="PTHR12304">
    <property type="entry name" value="INOSINE-URIDINE PREFERRING NUCLEOSIDE HYDROLASE"/>
    <property type="match status" value="1"/>
</dbReference>
<keyword evidence="6" id="KW-1185">Reference proteome</keyword>
<evidence type="ECO:0000259" key="4">
    <source>
        <dbReference type="Pfam" id="PF01156"/>
    </source>
</evidence>
<dbReference type="AlphaFoldDB" id="A0A316ZFV9"/>
<accession>A0A316ZFV9</accession>
<dbReference type="GO" id="GO:0006152">
    <property type="term" value="P:purine nucleoside catabolic process"/>
    <property type="evidence" value="ECO:0007669"/>
    <property type="project" value="TreeGrafter"/>
</dbReference>
<dbReference type="InterPro" id="IPR036452">
    <property type="entry name" value="Ribo_hydro-like"/>
</dbReference>
<reference evidence="5 6" key="1">
    <citation type="journal article" date="2018" name="Mol. Biol. Evol.">
        <title>Broad Genomic Sampling Reveals a Smut Pathogenic Ancestry of the Fungal Clade Ustilaginomycotina.</title>
        <authorList>
            <person name="Kijpornyongpan T."/>
            <person name="Mondo S.J."/>
            <person name="Barry K."/>
            <person name="Sandor L."/>
            <person name="Lee J."/>
            <person name="Lipzen A."/>
            <person name="Pangilinan J."/>
            <person name="LaButti K."/>
            <person name="Hainaut M."/>
            <person name="Henrissat B."/>
            <person name="Grigoriev I.V."/>
            <person name="Spatafora J.W."/>
            <person name="Aime M.C."/>
        </authorList>
    </citation>
    <scope>NUCLEOTIDE SEQUENCE [LARGE SCALE GENOMIC DNA]</scope>
    <source>
        <strain evidence="5 6">MCA 4186</strain>
    </source>
</reference>
<proteinExistence type="inferred from homology"/>
<dbReference type="GO" id="GO:0005829">
    <property type="term" value="C:cytosol"/>
    <property type="evidence" value="ECO:0007669"/>
    <property type="project" value="TreeGrafter"/>
</dbReference>
<dbReference type="Proteomes" id="UP000245946">
    <property type="component" value="Unassembled WGS sequence"/>
</dbReference>
<evidence type="ECO:0000313" key="5">
    <source>
        <dbReference type="EMBL" id="PWO00127.1"/>
    </source>
</evidence>
<dbReference type="InterPro" id="IPR001910">
    <property type="entry name" value="Inosine/uridine_hydrolase_dom"/>
</dbReference>
<evidence type="ECO:0000256" key="3">
    <source>
        <dbReference type="ARBA" id="ARBA00023295"/>
    </source>
</evidence>
<dbReference type="EMBL" id="KZ819286">
    <property type="protein sequence ID" value="PWO00127.1"/>
    <property type="molecule type" value="Genomic_DNA"/>
</dbReference>
<evidence type="ECO:0000313" key="6">
    <source>
        <dbReference type="Proteomes" id="UP000245946"/>
    </source>
</evidence>
<sequence>MSSTPHAIWLDADPGHDDALALLLALHSPALRLLGVSSVSGNAAGLSTWHNAAKLLAAFGASAEQVPLLRGCDVPLMRTPKAAPSIHGEDGLGGVKGLPELSSPSVQSHLKRTSDGPAPLALVSHLTSLLRTRVEAGEEPLSIVATGPMTNIALLLRMAPSELLLKGVKQIVLMGGNPGVSGNISPAAEFNFLVDPEAARIVCDSPLPVIMAGLNVTHQAIWTRPLHAQLLSLGASPVRDVVSSAMEFFAAAYASQMGFASGPPVHDFLCVAYLLDASLFAPPTPSAANGQADEEAKRYRVEVQTSEGHNLGATVVAFHDQWPIEHEGWAAGGRNVRVLEHLDTERLWPLLFAAIERAEARVASNVSS</sequence>
<comment type="similarity">
    <text evidence="1">Belongs to the IUNH family.</text>
</comment>
<dbReference type="STRING" id="58919.A0A316ZFV9"/>
<dbReference type="OrthoDB" id="432381at2759"/>
<gene>
    <name evidence="5" type="ORF">FA09DRAFT_305206</name>
</gene>
<dbReference type="InterPro" id="IPR023186">
    <property type="entry name" value="IUNH"/>
</dbReference>
<keyword evidence="3" id="KW-0326">Glycosidase</keyword>
<dbReference type="Pfam" id="PF01156">
    <property type="entry name" value="IU_nuc_hydro"/>
    <property type="match status" value="1"/>
</dbReference>
<feature type="domain" description="Inosine/uridine-preferring nucleoside hydrolase" evidence="4">
    <location>
        <begin position="8"/>
        <end position="348"/>
    </location>
</feature>